<dbReference type="Gene3D" id="3.40.50.620">
    <property type="entry name" value="HUPs"/>
    <property type="match status" value="1"/>
</dbReference>
<evidence type="ECO:0000313" key="2">
    <source>
        <dbReference type="EMBL" id="SMO63971.1"/>
    </source>
</evidence>
<dbReference type="InterPro" id="IPR006016">
    <property type="entry name" value="UspA"/>
</dbReference>
<dbReference type="InterPro" id="IPR014729">
    <property type="entry name" value="Rossmann-like_a/b/a_fold"/>
</dbReference>
<organism evidence="2 3">
    <name type="scientific">Thalassovita litoralis</name>
    <dbReference type="NCBI Taxonomy" id="1010611"/>
    <lineage>
        <taxon>Bacteria</taxon>
        <taxon>Pseudomonadati</taxon>
        <taxon>Pseudomonadota</taxon>
        <taxon>Alphaproteobacteria</taxon>
        <taxon>Rhodobacterales</taxon>
        <taxon>Roseobacteraceae</taxon>
        <taxon>Thalassovita</taxon>
    </lineage>
</organism>
<gene>
    <name evidence="2" type="ORF">SAMN06265173_10836</name>
</gene>
<reference evidence="2 3" key="1">
    <citation type="submission" date="2017-05" db="EMBL/GenBank/DDBJ databases">
        <authorList>
            <person name="Varghese N."/>
            <person name="Submissions S."/>
        </authorList>
    </citation>
    <scope>NUCLEOTIDE SEQUENCE [LARGE SCALE GENOMIC DNA]</scope>
    <source>
        <strain evidence="2 3">DSM 29506</strain>
    </source>
</reference>
<dbReference type="Pfam" id="PF00582">
    <property type="entry name" value="Usp"/>
    <property type="match status" value="1"/>
</dbReference>
<evidence type="ECO:0000313" key="3">
    <source>
        <dbReference type="Proteomes" id="UP000316030"/>
    </source>
</evidence>
<keyword evidence="3" id="KW-1185">Reference proteome</keyword>
<dbReference type="EMBL" id="FXTO01000008">
    <property type="protein sequence ID" value="SMO63971.1"/>
    <property type="molecule type" value="Genomic_DNA"/>
</dbReference>
<dbReference type="RefSeq" id="WP_142492965.1">
    <property type="nucleotide sequence ID" value="NZ_FXTO01000008.1"/>
</dbReference>
<accession>A0A521CYZ2</accession>
<dbReference type="SUPFAM" id="SSF52402">
    <property type="entry name" value="Adenine nucleotide alpha hydrolases-like"/>
    <property type="match status" value="1"/>
</dbReference>
<dbReference type="CDD" id="cd00293">
    <property type="entry name" value="USP-like"/>
    <property type="match status" value="1"/>
</dbReference>
<sequence length="138" mass="14290">MFTTIVVPVDLAHEDKLGKALTVSADLAKQYGAKIIYLGVTSAMPGKLGHNPAEYAEKLQAFAAAQAAKFGVTADAKAEVSHDPTIDLDKTLMKAADAVGADLIVMASHVPGLADYIWPSNGGTVASHSKASVMVVRG</sequence>
<evidence type="ECO:0000259" key="1">
    <source>
        <dbReference type="Pfam" id="PF00582"/>
    </source>
</evidence>
<feature type="domain" description="UspA" evidence="1">
    <location>
        <begin position="1"/>
        <end position="137"/>
    </location>
</feature>
<dbReference type="AlphaFoldDB" id="A0A521CYZ2"/>
<dbReference type="OrthoDB" id="9792500at2"/>
<proteinExistence type="predicted"/>
<name>A0A521CYZ2_9RHOB</name>
<dbReference type="Proteomes" id="UP000316030">
    <property type="component" value="Unassembled WGS sequence"/>
</dbReference>
<protein>
    <submittedName>
        <fullName evidence="2">Nucleotide-binding universal stress protein, UspA family</fullName>
    </submittedName>
</protein>